<comment type="caution">
    <text evidence="2">The sequence shown here is derived from an EMBL/GenBank/DDBJ whole genome shotgun (WGS) entry which is preliminary data.</text>
</comment>
<name>A0A4C2A0M0_EUMVA</name>
<sequence>MVTLTELAELQPPMFELHPMSVLELKMAIELLRNRNPTSFCNSLEDDDAASRHGRGRRVLAEAPPPAKPYAARQPPRRAIPASLRRGESANVLTRIAVLAFDDSPSWTWTRTTISLRTAHRPSSTSTRSCSGDGTIKRNAHHRQLSEDWSMASLMSCPKHNPLTQDLTNDTMPSSEKYVIQSYEYFS</sequence>
<feature type="region of interest" description="Disordered" evidence="1">
    <location>
        <begin position="40"/>
        <end position="77"/>
    </location>
</feature>
<gene>
    <name evidence="2" type="ORF">EVAR_67950_1</name>
</gene>
<evidence type="ECO:0000313" key="2">
    <source>
        <dbReference type="EMBL" id="GBP93342.1"/>
    </source>
</evidence>
<evidence type="ECO:0000256" key="1">
    <source>
        <dbReference type="SAM" id="MobiDB-lite"/>
    </source>
</evidence>
<dbReference type="AlphaFoldDB" id="A0A4C2A0M0"/>
<dbReference type="Proteomes" id="UP000299102">
    <property type="component" value="Unassembled WGS sequence"/>
</dbReference>
<feature type="region of interest" description="Disordered" evidence="1">
    <location>
        <begin position="120"/>
        <end position="139"/>
    </location>
</feature>
<accession>A0A4C2A0M0</accession>
<keyword evidence="3" id="KW-1185">Reference proteome</keyword>
<dbReference type="EMBL" id="BGZK01002365">
    <property type="protein sequence ID" value="GBP93342.1"/>
    <property type="molecule type" value="Genomic_DNA"/>
</dbReference>
<protein>
    <submittedName>
        <fullName evidence="2">Uncharacterized protein</fullName>
    </submittedName>
</protein>
<organism evidence="2 3">
    <name type="scientific">Eumeta variegata</name>
    <name type="common">Bagworm moth</name>
    <name type="synonym">Eumeta japonica</name>
    <dbReference type="NCBI Taxonomy" id="151549"/>
    <lineage>
        <taxon>Eukaryota</taxon>
        <taxon>Metazoa</taxon>
        <taxon>Ecdysozoa</taxon>
        <taxon>Arthropoda</taxon>
        <taxon>Hexapoda</taxon>
        <taxon>Insecta</taxon>
        <taxon>Pterygota</taxon>
        <taxon>Neoptera</taxon>
        <taxon>Endopterygota</taxon>
        <taxon>Lepidoptera</taxon>
        <taxon>Glossata</taxon>
        <taxon>Ditrysia</taxon>
        <taxon>Tineoidea</taxon>
        <taxon>Psychidae</taxon>
        <taxon>Oiketicinae</taxon>
        <taxon>Eumeta</taxon>
    </lineage>
</organism>
<evidence type="ECO:0000313" key="3">
    <source>
        <dbReference type="Proteomes" id="UP000299102"/>
    </source>
</evidence>
<proteinExistence type="predicted"/>
<feature type="compositionally biased region" description="Polar residues" evidence="1">
    <location>
        <begin position="120"/>
        <end position="132"/>
    </location>
</feature>
<reference evidence="2 3" key="1">
    <citation type="journal article" date="2019" name="Commun. Biol.">
        <title>The bagworm genome reveals a unique fibroin gene that provides high tensile strength.</title>
        <authorList>
            <person name="Kono N."/>
            <person name="Nakamura H."/>
            <person name="Ohtoshi R."/>
            <person name="Tomita M."/>
            <person name="Numata K."/>
            <person name="Arakawa K."/>
        </authorList>
    </citation>
    <scope>NUCLEOTIDE SEQUENCE [LARGE SCALE GENOMIC DNA]</scope>
</reference>
<dbReference type="OrthoDB" id="8693905at2759"/>